<feature type="region of interest" description="Disordered" evidence="1">
    <location>
        <begin position="154"/>
        <end position="198"/>
    </location>
</feature>
<organism evidence="2 3">
    <name type="scientific">Deinococcus ruber</name>
    <dbReference type="NCBI Taxonomy" id="1848197"/>
    <lineage>
        <taxon>Bacteria</taxon>
        <taxon>Thermotogati</taxon>
        <taxon>Deinococcota</taxon>
        <taxon>Deinococci</taxon>
        <taxon>Deinococcales</taxon>
        <taxon>Deinococcaceae</taxon>
        <taxon>Deinococcus</taxon>
    </lineage>
</organism>
<reference evidence="2" key="1">
    <citation type="journal article" date="2014" name="Int. J. Syst. Evol. Microbiol.">
        <title>Complete genome sequence of Corynebacterium casei LMG S-19264T (=DSM 44701T), isolated from a smear-ripened cheese.</title>
        <authorList>
            <consortium name="US DOE Joint Genome Institute (JGI-PGF)"/>
            <person name="Walter F."/>
            <person name="Albersmeier A."/>
            <person name="Kalinowski J."/>
            <person name="Ruckert C."/>
        </authorList>
    </citation>
    <scope>NUCLEOTIDE SEQUENCE</scope>
    <source>
        <strain evidence="2">JCM 31311</strain>
    </source>
</reference>
<dbReference type="AlphaFoldDB" id="A0A918CBV1"/>
<protein>
    <submittedName>
        <fullName evidence="2">Uncharacterized protein</fullName>
    </submittedName>
</protein>
<evidence type="ECO:0000256" key="1">
    <source>
        <dbReference type="SAM" id="MobiDB-lite"/>
    </source>
</evidence>
<evidence type="ECO:0000313" key="2">
    <source>
        <dbReference type="EMBL" id="GGR17333.1"/>
    </source>
</evidence>
<name>A0A918CBV1_9DEIO</name>
<accession>A0A918CBV1</accession>
<proteinExistence type="predicted"/>
<evidence type="ECO:0000313" key="3">
    <source>
        <dbReference type="Proteomes" id="UP000603865"/>
    </source>
</evidence>
<dbReference type="Proteomes" id="UP000603865">
    <property type="component" value="Unassembled WGS sequence"/>
</dbReference>
<keyword evidence="3" id="KW-1185">Reference proteome</keyword>
<gene>
    <name evidence="2" type="ORF">GCM10008957_32470</name>
</gene>
<reference evidence="2" key="2">
    <citation type="submission" date="2020-09" db="EMBL/GenBank/DDBJ databases">
        <authorList>
            <person name="Sun Q."/>
            <person name="Ohkuma M."/>
        </authorList>
    </citation>
    <scope>NUCLEOTIDE SEQUENCE</scope>
    <source>
        <strain evidence="2">JCM 31311</strain>
    </source>
</reference>
<sequence length="198" mass="21512">MKSFLLTAQQLTILSPDALATRVRRLAQVSAAGRITHLESRAEHAQLRTLVMRASAALPVVPGAAVDDVLRLVQGGTAVAATLCYRTTRRARYLIREHDAQTLITLTPGPQGKEHRLSRDVLLTLFRGYHFTDVYVMPVPPVLRTPEQAEVQSVSSTFGTVARPTPQLASTPVSGPSPVKPPRFSARTAQLHLPGRSP</sequence>
<comment type="caution">
    <text evidence="2">The sequence shown here is derived from an EMBL/GenBank/DDBJ whole genome shotgun (WGS) entry which is preliminary data.</text>
</comment>
<dbReference type="EMBL" id="BMQL01000020">
    <property type="protein sequence ID" value="GGR17333.1"/>
    <property type="molecule type" value="Genomic_DNA"/>
</dbReference>
<dbReference type="RefSeq" id="WP_189091572.1">
    <property type="nucleotide sequence ID" value="NZ_BMQL01000020.1"/>
</dbReference>